<feature type="signal peptide" evidence="1">
    <location>
        <begin position="1"/>
        <end position="22"/>
    </location>
</feature>
<proteinExistence type="predicted"/>
<dbReference type="AlphaFoldDB" id="A0A0D7A563"/>
<evidence type="ECO:0000256" key="1">
    <source>
        <dbReference type="SAM" id="SignalP"/>
    </source>
</evidence>
<evidence type="ECO:0000313" key="3">
    <source>
        <dbReference type="Proteomes" id="UP000054144"/>
    </source>
</evidence>
<dbReference type="PANTHER" id="PTHR35340">
    <property type="entry name" value="PQQ ENZYME REPEAT PROTEIN-RELATED"/>
    <property type="match status" value="1"/>
</dbReference>
<organism evidence="2 3">
    <name type="scientific">Fistulina hepatica ATCC 64428</name>
    <dbReference type="NCBI Taxonomy" id="1128425"/>
    <lineage>
        <taxon>Eukaryota</taxon>
        <taxon>Fungi</taxon>
        <taxon>Dikarya</taxon>
        <taxon>Basidiomycota</taxon>
        <taxon>Agaricomycotina</taxon>
        <taxon>Agaricomycetes</taxon>
        <taxon>Agaricomycetidae</taxon>
        <taxon>Agaricales</taxon>
        <taxon>Fistulinaceae</taxon>
        <taxon>Fistulina</taxon>
    </lineage>
</organism>
<keyword evidence="1" id="KW-0732">Signal</keyword>
<sequence length="369" mass="40616">MLRNFSLFLWLTSLSFLWRIHAEQAYNEGSAYSSGSLGISPTQHYKESSYTPFVSRVEINYALDYNSSTIGEIVDGVIFFAPEGTAVVQPGALVYRQDGTMVYGGSEYGGTGTFEMVDYVGADHILMWTGEIVSTGWGSTLGIGVAADFHDDYMTERLHGFDHGLRYRAVQPDGEVIFTWKSIDHVDSSESYVVPNPDTVGSSSDDLWDYFHINVVSKDSAGNYLISSRILFDNAGIPTESDEKSSRGILMAIDTDAMTATLRTQWLPWGAEPWFSEYTADGAMLYAAQFGVNDDVQSYRVRKFPWTGRLSAPPNVTAIAGSDKNITVYVTWNGATEVETWELFGSTASAPQNAVPLANATVTDSSRLR</sequence>
<gene>
    <name evidence="2" type="ORF">FISHEDRAFT_60952</name>
</gene>
<protein>
    <submittedName>
        <fullName evidence="2">Uncharacterized protein</fullName>
    </submittedName>
</protein>
<dbReference type="InterPro" id="IPR053143">
    <property type="entry name" value="Arylsulfate_ST"/>
</dbReference>
<dbReference type="Proteomes" id="UP000054144">
    <property type="component" value="Unassembled WGS sequence"/>
</dbReference>
<dbReference type="OrthoDB" id="5427350at2759"/>
<evidence type="ECO:0000313" key="2">
    <source>
        <dbReference type="EMBL" id="KIY45524.1"/>
    </source>
</evidence>
<accession>A0A0D7A563</accession>
<dbReference type="Pfam" id="PF14269">
    <property type="entry name" value="Arylsulfotran_2"/>
    <property type="match status" value="1"/>
</dbReference>
<dbReference type="EMBL" id="KN882047">
    <property type="protein sequence ID" value="KIY45524.1"/>
    <property type="molecule type" value="Genomic_DNA"/>
</dbReference>
<dbReference type="InterPro" id="IPR039535">
    <property type="entry name" value="ASST-like"/>
</dbReference>
<feature type="chain" id="PRO_5002316165" evidence="1">
    <location>
        <begin position="23"/>
        <end position="369"/>
    </location>
</feature>
<dbReference type="PANTHER" id="PTHR35340:SF5">
    <property type="entry name" value="ASST-DOMAIN-CONTAINING PROTEIN"/>
    <property type="match status" value="1"/>
</dbReference>
<name>A0A0D7A563_9AGAR</name>
<reference evidence="2 3" key="1">
    <citation type="journal article" date="2015" name="Fungal Genet. Biol.">
        <title>Evolution of novel wood decay mechanisms in Agaricales revealed by the genome sequences of Fistulina hepatica and Cylindrobasidium torrendii.</title>
        <authorList>
            <person name="Floudas D."/>
            <person name="Held B.W."/>
            <person name="Riley R."/>
            <person name="Nagy L.G."/>
            <person name="Koehler G."/>
            <person name="Ransdell A.S."/>
            <person name="Younus H."/>
            <person name="Chow J."/>
            <person name="Chiniquy J."/>
            <person name="Lipzen A."/>
            <person name="Tritt A."/>
            <person name="Sun H."/>
            <person name="Haridas S."/>
            <person name="LaButti K."/>
            <person name="Ohm R.A."/>
            <person name="Kues U."/>
            <person name="Blanchette R.A."/>
            <person name="Grigoriev I.V."/>
            <person name="Minto R.E."/>
            <person name="Hibbett D.S."/>
        </authorList>
    </citation>
    <scope>NUCLEOTIDE SEQUENCE [LARGE SCALE GENOMIC DNA]</scope>
    <source>
        <strain evidence="2 3">ATCC 64428</strain>
    </source>
</reference>
<keyword evidence="3" id="KW-1185">Reference proteome</keyword>